<dbReference type="AlphaFoldDB" id="A0ABD2CCW2"/>
<protein>
    <submittedName>
        <fullName evidence="1">Uncharacterized protein</fullName>
    </submittedName>
</protein>
<proteinExistence type="predicted"/>
<evidence type="ECO:0000313" key="2">
    <source>
        <dbReference type="Proteomes" id="UP001607303"/>
    </source>
</evidence>
<evidence type="ECO:0000313" key="1">
    <source>
        <dbReference type="EMBL" id="KAL2742645.1"/>
    </source>
</evidence>
<dbReference type="EMBL" id="JAYRBN010000057">
    <property type="protein sequence ID" value="KAL2742645.1"/>
    <property type="molecule type" value="Genomic_DNA"/>
</dbReference>
<comment type="caution">
    <text evidence="1">The sequence shown here is derived from an EMBL/GenBank/DDBJ whole genome shotgun (WGS) entry which is preliminary data.</text>
</comment>
<name>A0ABD2CCW2_VESMC</name>
<reference evidence="1 2" key="1">
    <citation type="journal article" date="2024" name="Ann. Entomol. Soc. Am.">
        <title>Genomic analyses of the southern and eastern yellowjacket wasps (Hymenoptera: Vespidae) reveal evolutionary signatures of social life.</title>
        <authorList>
            <person name="Catto M.A."/>
            <person name="Caine P.B."/>
            <person name="Orr S.E."/>
            <person name="Hunt B.G."/>
            <person name="Goodisman M.A.D."/>
        </authorList>
    </citation>
    <scope>NUCLEOTIDE SEQUENCE [LARGE SCALE GENOMIC DNA]</scope>
    <source>
        <strain evidence="1">232</strain>
        <tissue evidence="1">Head and thorax</tissue>
    </source>
</reference>
<dbReference type="Proteomes" id="UP001607303">
    <property type="component" value="Unassembled WGS sequence"/>
</dbReference>
<keyword evidence="2" id="KW-1185">Reference proteome</keyword>
<sequence length="235" mass="26299">MSSKKYQDCKTLNLACKITSTTANKRYSLYYKTSILKLVIRNLNKCEQRTKKEKDFDLPVTEAIPPKFRGVRFGDTKLITGKYAVREYRLEFGQHVTKYETEFAHVPADNENYWKEKESRIITNEHDITTVTRRKSTLTRHHASVRPCVRASSASAAADVADSAAAAPAAAAAAAAAAATCAAAFRLTTLFRSTAATMRAHLAPLIKRQRFYQNVVSLRLFSIPCSISINRIFTL</sequence>
<gene>
    <name evidence="1" type="ORF">V1477_009246</name>
</gene>
<accession>A0ABD2CCW2</accession>
<organism evidence="1 2">
    <name type="scientific">Vespula maculifrons</name>
    <name type="common">Eastern yellow jacket</name>
    <name type="synonym">Wasp</name>
    <dbReference type="NCBI Taxonomy" id="7453"/>
    <lineage>
        <taxon>Eukaryota</taxon>
        <taxon>Metazoa</taxon>
        <taxon>Ecdysozoa</taxon>
        <taxon>Arthropoda</taxon>
        <taxon>Hexapoda</taxon>
        <taxon>Insecta</taxon>
        <taxon>Pterygota</taxon>
        <taxon>Neoptera</taxon>
        <taxon>Endopterygota</taxon>
        <taxon>Hymenoptera</taxon>
        <taxon>Apocrita</taxon>
        <taxon>Aculeata</taxon>
        <taxon>Vespoidea</taxon>
        <taxon>Vespidae</taxon>
        <taxon>Vespinae</taxon>
        <taxon>Vespula</taxon>
    </lineage>
</organism>